<evidence type="ECO:0000313" key="2">
    <source>
        <dbReference type="Proteomes" id="UP000050741"/>
    </source>
</evidence>
<organism evidence="2 3">
    <name type="scientific">Globodera pallida</name>
    <name type="common">Potato cyst nematode worm</name>
    <name type="synonym">Heterodera pallida</name>
    <dbReference type="NCBI Taxonomy" id="36090"/>
    <lineage>
        <taxon>Eukaryota</taxon>
        <taxon>Metazoa</taxon>
        <taxon>Ecdysozoa</taxon>
        <taxon>Nematoda</taxon>
        <taxon>Chromadorea</taxon>
        <taxon>Rhabditida</taxon>
        <taxon>Tylenchina</taxon>
        <taxon>Tylenchomorpha</taxon>
        <taxon>Tylenchoidea</taxon>
        <taxon>Heteroderidae</taxon>
        <taxon>Heteroderinae</taxon>
        <taxon>Globodera</taxon>
    </lineage>
</organism>
<proteinExistence type="predicted"/>
<dbReference type="PANTHER" id="PTHR46762">
    <property type="entry name" value="NUCLEOREDOXIN-LIKE PROTEIN 2"/>
    <property type="match status" value="1"/>
</dbReference>
<evidence type="ECO:0000313" key="3">
    <source>
        <dbReference type="WBParaSite" id="GPLIN_000188000"/>
    </source>
</evidence>
<evidence type="ECO:0000259" key="1">
    <source>
        <dbReference type="PROSITE" id="PS51352"/>
    </source>
</evidence>
<sequence length="104" mass="12033">MASMSQLFENIGVRRKADNQLVNGREALQGCQVVALYFSAHWCPPCRNFTPVLKQFYEQVKKAPDASFEIVFVSFDRSEDDLRKYLAESHGNWLYIPYGSEHIQ</sequence>
<dbReference type="InterPro" id="IPR029519">
    <property type="entry name" value="RdCVF2"/>
</dbReference>
<dbReference type="Gene3D" id="3.40.30.10">
    <property type="entry name" value="Glutaredoxin"/>
    <property type="match status" value="1"/>
</dbReference>
<dbReference type="Proteomes" id="UP000050741">
    <property type="component" value="Unassembled WGS sequence"/>
</dbReference>
<dbReference type="PANTHER" id="PTHR46762:SF1">
    <property type="entry name" value="NUCLEOREDOXIN-LIKE PROTEIN 2"/>
    <property type="match status" value="1"/>
</dbReference>
<dbReference type="GO" id="GO:0045494">
    <property type="term" value="P:photoreceptor cell maintenance"/>
    <property type="evidence" value="ECO:0007669"/>
    <property type="project" value="InterPro"/>
</dbReference>
<reference evidence="2" key="1">
    <citation type="submission" date="2014-05" db="EMBL/GenBank/DDBJ databases">
        <title>The genome and life-stage specific transcriptomes of Globodera pallida elucidate key aspects of plant parasitism by a cyst nematode.</title>
        <authorList>
            <person name="Cotton J.A."/>
            <person name="Lilley C.J."/>
            <person name="Jones L.M."/>
            <person name="Kikuchi T."/>
            <person name="Reid A.J."/>
            <person name="Thorpe P."/>
            <person name="Tsai I.J."/>
            <person name="Beasley H."/>
            <person name="Blok V."/>
            <person name="Cock P.J.A."/>
            <person name="Van den Akker S.E."/>
            <person name="Holroyd N."/>
            <person name="Hunt M."/>
            <person name="Mantelin S."/>
            <person name="Naghra H."/>
            <person name="Pain A."/>
            <person name="Palomares-Rius J.E."/>
            <person name="Zarowiecki M."/>
            <person name="Berriman M."/>
            <person name="Jones J.T."/>
            <person name="Urwin P.E."/>
        </authorList>
    </citation>
    <scope>NUCLEOTIDE SEQUENCE [LARGE SCALE GENOMIC DNA]</scope>
    <source>
        <strain evidence="2">Lindley</strain>
    </source>
</reference>
<dbReference type="InterPro" id="IPR013766">
    <property type="entry name" value="Thioredoxin_domain"/>
</dbReference>
<protein>
    <submittedName>
        <fullName evidence="3">Thioredoxin domain-containing protein</fullName>
    </submittedName>
</protein>
<accession>A0A183BMP5</accession>
<dbReference type="InterPro" id="IPR012336">
    <property type="entry name" value="Thioredoxin-like_fold"/>
</dbReference>
<dbReference type="Pfam" id="PF13905">
    <property type="entry name" value="Thioredoxin_8"/>
    <property type="match status" value="1"/>
</dbReference>
<dbReference type="SUPFAM" id="SSF52833">
    <property type="entry name" value="Thioredoxin-like"/>
    <property type="match status" value="1"/>
</dbReference>
<dbReference type="GO" id="GO:0007600">
    <property type="term" value="P:sensory perception"/>
    <property type="evidence" value="ECO:0007669"/>
    <property type="project" value="InterPro"/>
</dbReference>
<dbReference type="PROSITE" id="PS51352">
    <property type="entry name" value="THIOREDOXIN_2"/>
    <property type="match status" value="1"/>
</dbReference>
<dbReference type="InterPro" id="IPR036249">
    <property type="entry name" value="Thioredoxin-like_sf"/>
</dbReference>
<reference evidence="3" key="2">
    <citation type="submission" date="2016-06" db="UniProtKB">
        <authorList>
            <consortium name="WormBaseParasite"/>
        </authorList>
    </citation>
    <scope>IDENTIFICATION</scope>
</reference>
<feature type="domain" description="Thioredoxin" evidence="1">
    <location>
        <begin position="2"/>
        <end position="104"/>
    </location>
</feature>
<name>A0A183BMP5_GLOPA</name>
<keyword evidence="2" id="KW-1185">Reference proteome</keyword>
<dbReference type="WBParaSite" id="GPLIN_000188000">
    <property type="protein sequence ID" value="GPLIN_000188000"/>
    <property type="gene ID" value="GPLIN_000188000"/>
</dbReference>
<dbReference type="AlphaFoldDB" id="A0A183BMP5"/>